<organism evidence="1 2">
    <name type="scientific">Arachis hypogaea</name>
    <name type="common">Peanut</name>
    <dbReference type="NCBI Taxonomy" id="3818"/>
    <lineage>
        <taxon>Eukaryota</taxon>
        <taxon>Viridiplantae</taxon>
        <taxon>Streptophyta</taxon>
        <taxon>Embryophyta</taxon>
        <taxon>Tracheophyta</taxon>
        <taxon>Spermatophyta</taxon>
        <taxon>Magnoliopsida</taxon>
        <taxon>eudicotyledons</taxon>
        <taxon>Gunneridae</taxon>
        <taxon>Pentapetalae</taxon>
        <taxon>rosids</taxon>
        <taxon>fabids</taxon>
        <taxon>Fabales</taxon>
        <taxon>Fabaceae</taxon>
        <taxon>Papilionoideae</taxon>
        <taxon>50 kb inversion clade</taxon>
        <taxon>dalbergioids sensu lato</taxon>
        <taxon>Dalbergieae</taxon>
        <taxon>Pterocarpus clade</taxon>
        <taxon>Arachis</taxon>
    </lineage>
</organism>
<comment type="caution">
    <text evidence="1">The sequence shown here is derived from an EMBL/GenBank/DDBJ whole genome shotgun (WGS) entry which is preliminary data.</text>
</comment>
<dbReference type="Proteomes" id="UP000289738">
    <property type="component" value="Chromosome A08"/>
</dbReference>
<dbReference type="AlphaFoldDB" id="A0A445BZQ2"/>
<reference evidence="1 2" key="1">
    <citation type="submission" date="2019-01" db="EMBL/GenBank/DDBJ databases">
        <title>Sequencing of cultivated peanut Arachis hypogaea provides insights into genome evolution and oil improvement.</title>
        <authorList>
            <person name="Chen X."/>
        </authorList>
    </citation>
    <scope>NUCLEOTIDE SEQUENCE [LARGE SCALE GENOMIC DNA]</scope>
    <source>
        <strain evidence="2">cv. Fuhuasheng</strain>
        <tissue evidence="1">Leaves</tissue>
    </source>
</reference>
<protein>
    <submittedName>
        <fullName evidence="1">Uncharacterized protein</fullName>
    </submittedName>
</protein>
<gene>
    <name evidence="1" type="ORF">Ahy_A08g040583</name>
</gene>
<keyword evidence="2" id="KW-1185">Reference proteome</keyword>
<proteinExistence type="predicted"/>
<name>A0A445BZQ2_ARAHY</name>
<dbReference type="EMBL" id="SDMP01000008">
    <property type="protein sequence ID" value="RYR44217.1"/>
    <property type="molecule type" value="Genomic_DNA"/>
</dbReference>
<evidence type="ECO:0000313" key="1">
    <source>
        <dbReference type="EMBL" id="RYR44217.1"/>
    </source>
</evidence>
<evidence type="ECO:0000313" key="2">
    <source>
        <dbReference type="Proteomes" id="UP000289738"/>
    </source>
</evidence>
<sequence>MRSMQISSKKMPTRVRFCTILPTRSASEVRECS</sequence>
<accession>A0A445BZQ2</accession>